<dbReference type="EMBL" id="CP036266">
    <property type="protein sequence ID" value="QDT18269.1"/>
    <property type="molecule type" value="Genomic_DNA"/>
</dbReference>
<reference evidence="1 2" key="1">
    <citation type="submission" date="2019-02" db="EMBL/GenBank/DDBJ databases">
        <title>Deep-cultivation of Planctomycetes and their phenomic and genomic characterization uncovers novel biology.</title>
        <authorList>
            <person name="Wiegand S."/>
            <person name="Jogler M."/>
            <person name="Boedeker C."/>
            <person name="Pinto D."/>
            <person name="Vollmers J."/>
            <person name="Rivas-Marin E."/>
            <person name="Kohn T."/>
            <person name="Peeters S.H."/>
            <person name="Heuer A."/>
            <person name="Rast P."/>
            <person name="Oberbeckmann S."/>
            <person name="Bunk B."/>
            <person name="Jeske O."/>
            <person name="Meyerdierks A."/>
            <person name="Storesund J.E."/>
            <person name="Kallscheuer N."/>
            <person name="Luecker S."/>
            <person name="Lage O.M."/>
            <person name="Pohl T."/>
            <person name="Merkel B.J."/>
            <person name="Hornburger P."/>
            <person name="Mueller R.-W."/>
            <person name="Bruemmer F."/>
            <person name="Labrenz M."/>
            <person name="Spormann A.M."/>
            <person name="Op den Camp H."/>
            <person name="Overmann J."/>
            <person name="Amann R."/>
            <person name="Jetten M.S.M."/>
            <person name="Mascher T."/>
            <person name="Medema M.H."/>
            <person name="Devos D.P."/>
            <person name="Kaster A.-K."/>
            <person name="Ovreas L."/>
            <person name="Rohde M."/>
            <person name="Galperin M.Y."/>
            <person name="Jogler C."/>
        </authorList>
    </citation>
    <scope>NUCLEOTIDE SEQUENCE [LARGE SCALE GENOMIC DNA]</scope>
    <source>
        <strain evidence="1 2">HG66A1</strain>
    </source>
</reference>
<evidence type="ECO:0000313" key="1">
    <source>
        <dbReference type="EMBL" id="QDT18269.1"/>
    </source>
</evidence>
<dbReference type="Proteomes" id="UP000320421">
    <property type="component" value="Chromosome"/>
</dbReference>
<proteinExistence type="predicted"/>
<evidence type="ECO:0000313" key="2">
    <source>
        <dbReference type="Proteomes" id="UP000320421"/>
    </source>
</evidence>
<accession>A0A5A8B6A3</accession>
<keyword evidence="2" id="KW-1185">Reference proteome</keyword>
<protein>
    <submittedName>
        <fullName evidence="1">Uncharacterized protein</fullName>
    </submittedName>
</protein>
<dbReference type="OrthoDB" id="287810at2"/>
<dbReference type="AlphaFoldDB" id="A0A517PFY2"/>
<dbReference type="RefSeq" id="WP_145179646.1">
    <property type="nucleotide sequence ID" value="NZ_CP036266.1"/>
</dbReference>
<sequence precursor="true">MTCRHLQRVLGLLLILSVGTGCGANADRKPTGQVEGKVVCQNQDLKTGTVMFFPVDGGKHAVGMIGQDGNYSLSTYETGDGAILGKHKVVVLVSYENPDGSTVPDDVPRVPDKYLSKETTPLVVDVNGERNSILLDLE</sequence>
<gene>
    <name evidence="1" type="ORF">HG66A1_00280</name>
</gene>
<dbReference type="PROSITE" id="PS51257">
    <property type="entry name" value="PROKAR_LIPOPROTEIN"/>
    <property type="match status" value="1"/>
</dbReference>
<accession>A0A517PFY2</accession>
<organism evidence="1 2">
    <name type="scientific">Gimesia chilikensis</name>
    <dbReference type="NCBI Taxonomy" id="2605989"/>
    <lineage>
        <taxon>Bacteria</taxon>
        <taxon>Pseudomonadati</taxon>
        <taxon>Planctomycetota</taxon>
        <taxon>Planctomycetia</taxon>
        <taxon>Planctomycetales</taxon>
        <taxon>Planctomycetaceae</taxon>
        <taxon>Gimesia</taxon>
    </lineage>
</organism>
<name>A0A517PFY2_9PLAN</name>